<dbReference type="Proteomes" id="UP001172457">
    <property type="component" value="Chromosome 3"/>
</dbReference>
<accession>A0AA38WDC8</accession>
<dbReference type="EMBL" id="JARYMX010000003">
    <property type="protein sequence ID" value="KAJ9556442.1"/>
    <property type="molecule type" value="Genomic_DNA"/>
</dbReference>
<proteinExistence type="predicted"/>
<organism evidence="1 2">
    <name type="scientific">Centaurea solstitialis</name>
    <name type="common">yellow star-thistle</name>
    <dbReference type="NCBI Taxonomy" id="347529"/>
    <lineage>
        <taxon>Eukaryota</taxon>
        <taxon>Viridiplantae</taxon>
        <taxon>Streptophyta</taxon>
        <taxon>Embryophyta</taxon>
        <taxon>Tracheophyta</taxon>
        <taxon>Spermatophyta</taxon>
        <taxon>Magnoliopsida</taxon>
        <taxon>eudicotyledons</taxon>
        <taxon>Gunneridae</taxon>
        <taxon>Pentapetalae</taxon>
        <taxon>asterids</taxon>
        <taxon>campanulids</taxon>
        <taxon>Asterales</taxon>
        <taxon>Asteraceae</taxon>
        <taxon>Carduoideae</taxon>
        <taxon>Cardueae</taxon>
        <taxon>Centaureinae</taxon>
        <taxon>Centaurea</taxon>
    </lineage>
</organism>
<comment type="caution">
    <text evidence="1">The sequence shown here is derived from an EMBL/GenBank/DDBJ whole genome shotgun (WGS) entry which is preliminary data.</text>
</comment>
<evidence type="ECO:0000313" key="2">
    <source>
        <dbReference type="Proteomes" id="UP001172457"/>
    </source>
</evidence>
<sequence length="242" mass="27280">MNRRFNTDKTHATSTPMVGQSVGYKGIYIPSKGNDEEVIEAGIPYLSTIGALFYKQKNKKPRFPGQQLKKGHWYSHCQPVNMISCRSRTLPYEDHPIPATKERSHMAIVEMEISNKGDSLGHGWYIGSIDFHSIIMHNPPNQGTMQNRTDENRVTCIEKIQACKSDDKIDRNGINFQVNSMSLVQDNSSPEHLQPQHAAFISKLWQPLPLLPQAPPASALAVHLLPFQTLFFSTVWTLTLIA</sequence>
<protein>
    <submittedName>
        <fullName evidence="1">Uncharacterized protein</fullName>
    </submittedName>
</protein>
<evidence type="ECO:0000313" key="1">
    <source>
        <dbReference type="EMBL" id="KAJ9556442.1"/>
    </source>
</evidence>
<gene>
    <name evidence="1" type="ORF">OSB04_011056</name>
</gene>
<name>A0AA38WDC8_9ASTR</name>
<dbReference type="AlphaFoldDB" id="A0AA38WDC8"/>
<keyword evidence="2" id="KW-1185">Reference proteome</keyword>
<reference evidence="1" key="1">
    <citation type="submission" date="2023-03" db="EMBL/GenBank/DDBJ databases">
        <title>Chromosome-scale reference genome and RAD-based genetic map of yellow starthistle (Centaurea solstitialis) reveal putative structural variation and QTLs associated with invader traits.</title>
        <authorList>
            <person name="Reatini B."/>
            <person name="Cang F.A."/>
            <person name="Jiang Q."/>
            <person name="Mckibben M.T.W."/>
            <person name="Barker M.S."/>
            <person name="Rieseberg L.H."/>
            <person name="Dlugosch K.M."/>
        </authorList>
    </citation>
    <scope>NUCLEOTIDE SEQUENCE</scope>
    <source>
        <strain evidence="1">CAN-66</strain>
        <tissue evidence="1">Leaf</tissue>
    </source>
</reference>